<reference evidence="1 2" key="1">
    <citation type="journal article" date="2023" name="Access Microbiol">
        <title>The genome of a steinernematid-associated Pseudomonas piscis bacterium encodes the biosynthesis of insect toxins.</title>
        <authorList>
            <person name="Awori R.M."/>
            <person name="Hendre P."/>
            <person name="Amugune N.O."/>
        </authorList>
    </citation>
    <scope>NUCLEOTIDE SEQUENCE [LARGE SCALE GENOMIC DNA]</scope>
    <source>
        <strain evidence="1 2">97</strain>
    </source>
</reference>
<organism evidence="1 2">
    <name type="scientific">Xenorhabdus griffiniae</name>
    <dbReference type="NCBI Taxonomy" id="351672"/>
    <lineage>
        <taxon>Bacteria</taxon>
        <taxon>Pseudomonadati</taxon>
        <taxon>Pseudomonadota</taxon>
        <taxon>Gammaproteobacteria</taxon>
        <taxon>Enterobacterales</taxon>
        <taxon>Morganellaceae</taxon>
        <taxon>Xenorhabdus</taxon>
    </lineage>
</organism>
<keyword evidence="2" id="KW-1185">Reference proteome</keyword>
<dbReference type="EMBL" id="CP133647">
    <property type="protein sequence ID" value="WNH02740.1"/>
    <property type="molecule type" value="Genomic_DNA"/>
</dbReference>
<dbReference type="GeneID" id="88854518"/>
<dbReference type="RefSeq" id="WP_189761232.1">
    <property type="nucleotide sequence ID" value="NZ_CAWPOC010000082.1"/>
</dbReference>
<sequence length="56" mass="6478">MTATQEEREYLSSYSTCIALTTCFNYYRHFSCRNFSAEIVSMILLPPNDTVTVFVI</sequence>
<proteinExistence type="predicted"/>
<name>A0ABY9XJF2_9GAMM</name>
<gene>
    <name evidence="1" type="ORF">QL112_003135</name>
</gene>
<dbReference type="Proteomes" id="UP001300348">
    <property type="component" value="Chromosome"/>
</dbReference>
<protein>
    <submittedName>
        <fullName evidence="1">Uncharacterized protein</fullName>
    </submittedName>
</protein>
<evidence type="ECO:0000313" key="2">
    <source>
        <dbReference type="Proteomes" id="UP001300348"/>
    </source>
</evidence>
<evidence type="ECO:0000313" key="1">
    <source>
        <dbReference type="EMBL" id="WNH02740.1"/>
    </source>
</evidence>
<accession>A0ABY9XJF2</accession>